<comment type="caution">
    <text evidence="9">The sequence shown here is derived from an EMBL/GenBank/DDBJ whole genome shotgun (WGS) entry which is preliminary data.</text>
</comment>
<dbReference type="Gene3D" id="3.20.20.70">
    <property type="entry name" value="Aldolase class I"/>
    <property type="match status" value="1"/>
</dbReference>
<keyword evidence="6" id="KW-0411">Iron-sulfur</keyword>
<dbReference type="PATRIC" id="fig|1319815.3.peg.2565"/>
<dbReference type="SFLD" id="SFLDF00289">
    <property type="entry name" value="anaerobic_Cys-type_sulfatase-m"/>
    <property type="match status" value="1"/>
</dbReference>
<dbReference type="GO" id="GO:0016491">
    <property type="term" value="F:oxidoreductase activity"/>
    <property type="evidence" value="ECO:0007669"/>
    <property type="project" value="InterPro"/>
</dbReference>
<dbReference type="GO" id="GO:0051539">
    <property type="term" value="F:4 iron, 4 sulfur cluster binding"/>
    <property type="evidence" value="ECO:0007669"/>
    <property type="project" value="UniProtKB-KW"/>
</dbReference>
<evidence type="ECO:0000256" key="6">
    <source>
        <dbReference type="ARBA" id="ARBA00023014"/>
    </source>
</evidence>
<dbReference type="InterPro" id="IPR023867">
    <property type="entry name" value="Sulphatase_maturase_rSAM"/>
</dbReference>
<evidence type="ECO:0000313" key="9">
    <source>
        <dbReference type="EMBL" id="ERT66274.1"/>
    </source>
</evidence>
<dbReference type="InterPro" id="IPR013785">
    <property type="entry name" value="Aldolase_TIM"/>
</dbReference>
<evidence type="ECO:0000313" key="10">
    <source>
        <dbReference type="Proteomes" id="UP000017081"/>
    </source>
</evidence>
<keyword evidence="4" id="KW-0479">Metal-binding</keyword>
<evidence type="ECO:0000256" key="4">
    <source>
        <dbReference type="ARBA" id="ARBA00022723"/>
    </source>
</evidence>
<organism evidence="9 10">
    <name type="scientific">Cetobacterium somerae ATCC BAA-474</name>
    <dbReference type="NCBI Taxonomy" id="1319815"/>
    <lineage>
        <taxon>Bacteria</taxon>
        <taxon>Fusobacteriati</taxon>
        <taxon>Fusobacteriota</taxon>
        <taxon>Fusobacteriia</taxon>
        <taxon>Fusobacteriales</taxon>
        <taxon>Fusobacteriaceae</taxon>
        <taxon>Cetobacterium</taxon>
    </lineage>
</organism>
<dbReference type="RefSeq" id="WP_023052208.1">
    <property type="nucleotide sequence ID" value="NZ_CP173065.2"/>
</dbReference>
<dbReference type="SFLD" id="SFLDS00029">
    <property type="entry name" value="Radical_SAM"/>
    <property type="match status" value="1"/>
</dbReference>
<dbReference type="Pfam" id="PF13186">
    <property type="entry name" value="SPASM"/>
    <property type="match status" value="1"/>
</dbReference>
<proteinExistence type="inferred from homology"/>
<dbReference type="PANTHER" id="PTHR43273">
    <property type="entry name" value="ANAEROBIC SULFATASE-MATURATING ENZYME HOMOLOG ASLB-RELATED"/>
    <property type="match status" value="1"/>
</dbReference>
<dbReference type="PANTHER" id="PTHR43273:SF3">
    <property type="entry name" value="ANAEROBIC SULFATASE-MATURATING ENZYME HOMOLOG ASLB-RELATED"/>
    <property type="match status" value="1"/>
</dbReference>
<evidence type="ECO:0000256" key="5">
    <source>
        <dbReference type="ARBA" id="ARBA00023004"/>
    </source>
</evidence>
<keyword evidence="2" id="KW-0004">4Fe-4S</keyword>
<comment type="similarity">
    <text evidence="7">Belongs to the radical SAM superfamily. Anaerobic sulfatase-maturating enzyme family.</text>
</comment>
<dbReference type="CDD" id="cd01335">
    <property type="entry name" value="Radical_SAM"/>
    <property type="match status" value="1"/>
</dbReference>
<reference evidence="9 10" key="1">
    <citation type="submission" date="2013-08" db="EMBL/GenBank/DDBJ databases">
        <authorList>
            <person name="Weinstock G."/>
            <person name="Sodergren E."/>
            <person name="Wylie T."/>
            <person name="Fulton L."/>
            <person name="Fulton R."/>
            <person name="Fronick C."/>
            <person name="O'Laughlin M."/>
            <person name="Godfrey J."/>
            <person name="Miner T."/>
            <person name="Herter B."/>
            <person name="Appelbaum E."/>
            <person name="Cordes M."/>
            <person name="Lek S."/>
            <person name="Wollam A."/>
            <person name="Pepin K.H."/>
            <person name="Palsikar V.B."/>
            <person name="Mitreva M."/>
            <person name="Wilson R.K."/>
        </authorList>
    </citation>
    <scope>NUCLEOTIDE SEQUENCE [LARGE SCALE GENOMIC DNA]</scope>
    <source>
        <strain evidence="9 10">ATCC BAA-474</strain>
    </source>
</reference>
<dbReference type="SFLD" id="SFLDG01386">
    <property type="entry name" value="main_SPASM_domain-containing"/>
    <property type="match status" value="1"/>
</dbReference>
<evidence type="ECO:0000256" key="7">
    <source>
        <dbReference type="ARBA" id="ARBA00023601"/>
    </source>
</evidence>
<dbReference type="Proteomes" id="UP000017081">
    <property type="component" value="Unassembled WGS sequence"/>
</dbReference>
<dbReference type="SFLD" id="SFLDG01384">
    <property type="entry name" value="thioether_bond_formation_requi"/>
    <property type="match status" value="1"/>
</dbReference>
<dbReference type="InterPro" id="IPR007197">
    <property type="entry name" value="rSAM"/>
</dbReference>
<dbReference type="SFLD" id="SFLDG01072">
    <property type="entry name" value="dehydrogenase_like"/>
    <property type="match status" value="1"/>
</dbReference>
<evidence type="ECO:0000256" key="3">
    <source>
        <dbReference type="ARBA" id="ARBA00022691"/>
    </source>
</evidence>
<dbReference type="STRING" id="1319815.HMPREF0202_02680"/>
<dbReference type="InterPro" id="IPR047207">
    <property type="entry name" value="SPASM_anSME"/>
</dbReference>
<dbReference type="PROSITE" id="PS51918">
    <property type="entry name" value="RADICAL_SAM"/>
    <property type="match status" value="1"/>
</dbReference>
<dbReference type="NCBIfam" id="TIGR03942">
    <property type="entry name" value="sulfatase_rSAM"/>
    <property type="match status" value="1"/>
</dbReference>
<evidence type="ECO:0000259" key="8">
    <source>
        <dbReference type="PROSITE" id="PS51918"/>
    </source>
</evidence>
<sequence>MKHINLLIKPSSSLCNINCDYCFYSDVAFNRAHPSFGFMNIETLEKLVKESFFTAKTSITFSFQGGEPTLIGIEFYKAFHSFIKKYNTNNISVNFAIQTNGILLNKEWANLFKQEKYLVGISLDGHKEIHNFFRKDRLGTGTFSQTFKNIKLLQKNNIDFNILCVVNKKTVENLKDIYLFFKNSKFKYLQFIPCLDKLDNSTGDYSLTEQEYGFFLDELFNLWSNDLKNKKYTSIRFFDNLLAIILNNQAESCDMNGHCSVNTVVESNGNIYPCDFYVLDELLLGNIHSTSLKEILTSEKAYNFVKSSLKFDSECKTCNYFNLCKSGCRRHKNFQDGTYKNRFCNSFKYFYSKNIKQLLEIAHSF</sequence>
<dbReference type="HOGENOM" id="CLU_009273_10_0_0"/>
<dbReference type="SFLD" id="SFLDG01067">
    <property type="entry name" value="SPASM/twitch_domain_containing"/>
    <property type="match status" value="1"/>
</dbReference>
<dbReference type="InterPro" id="IPR034485">
    <property type="entry name" value="Anaerobic_Cys-type_sulfatase-m"/>
</dbReference>
<keyword evidence="5" id="KW-0408">Iron</keyword>
<comment type="cofactor">
    <cofactor evidence="1">
        <name>[4Fe-4S] cluster</name>
        <dbReference type="ChEBI" id="CHEBI:49883"/>
    </cofactor>
</comment>
<protein>
    <submittedName>
        <fullName evidence="9">Anaerobic sulfatase maturase</fullName>
    </submittedName>
</protein>
<keyword evidence="3" id="KW-0949">S-adenosyl-L-methionine</keyword>
<dbReference type="AlphaFoldDB" id="U7V550"/>
<dbReference type="SUPFAM" id="SSF102114">
    <property type="entry name" value="Radical SAM enzymes"/>
    <property type="match status" value="1"/>
</dbReference>
<evidence type="ECO:0000256" key="1">
    <source>
        <dbReference type="ARBA" id="ARBA00001966"/>
    </source>
</evidence>
<accession>U7V550</accession>
<dbReference type="Pfam" id="PF04055">
    <property type="entry name" value="Radical_SAM"/>
    <property type="match status" value="1"/>
</dbReference>
<dbReference type="NCBIfam" id="TIGR04085">
    <property type="entry name" value="rSAM_more_4Fe4S"/>
    <property type="match status" value="1"/>
</dbReference>
<dbReference type="EMBL" id="AXZF01000145">
    <property type="protein sequence ID" value="ERT66274.1"/>
    <property type="molecule type" value="Genomic_DNA"/>
</dbReference>
<dbReference type="CDD" id="cd21120">
    <property type="entry name" value="SPASM_anSME"/>
    <property type="match status" value="1"/>
</dbReference>
<feature type="domain" description="Radical SAM core" evidence="8">
    <location>
        <begin position="1"/>
        <end position="225"/>
    </location>
</feature>
<name>U7V550_9FUSO</name>
<keyword evidence="10" id="KW-1185">Reference proteome</keyword>
<dbReference type="InterPro" id="IPR023885">
    <property type="entry name" value="4Fe4S-binding_SPASM_dom"/>
</dbReference>
<dbReference type="GO" id="GO:0046872">
    <property type="term" value="F:metal ion binding"/>
    <property type="evidence" value="ECO:0007669"/>
    <property type="project" value="UniProtKB-KW"/>
</dbReference>
<evidence type="ECO:0000256" key="2">
    <source>
        <dbReference type="ARBA" id="ARBA00022485"/>
    </source>
</evidence>
<dbReference type="eggNOG" id="COG0641">
    <property type="taxonomic scope" value="Bacteria"/>
</dbReference>
<dbReference type="InterPro" id="IPR058240">
    <property type="entry name" value="rSAM_sf"/>
</dbReference>
<gene>
    <name evidence="9" type="ORF">HMPREF0202_02680</name>
</gene>